<dbReference type="InterPro" id="IPR001750">
    <property type="entry name" value="ND/Mrp_TM"/>
</dbReference>
<keyword evidence="6" id="KW-0520">NAD</keyword>
<feature type="domain" description="NADH:ubiquinone oxidoreductase chain 4 N-terminal" evidence="11">
    <location>
        <begin position="52"/>
        <end position="125"/>
    </location>
</feature>
<evidence type="ECO:0000259" key="11">
    <source>
        <dbReference type="Pfam" id="PF01059"/>
    </source>
</evidence>
<dbReference type="GO" id="GO:0016020">
    <property type="term" value="C:membrane"/>
    <property type="evidence" value="ECO:0007669"/>
    <property type="project" value="UniProtKB-SubCell"/>
</dbReference>
<dbReference type="NCBIfam" id="NF004500">
    <property type="entry name" value="PRK05846.1-4"/>
    <property type="match status" value="1"/>
</dbReference>
<evidence type="ECO:0000313" key="12">
    <source>
        <dbReference type="EMBL" id="HGH59723.1"/>
    </source>
</evidence>
<evidence type="ECO:0000256" key="1">
    <source>
        <dbReference type="ARBA" id="ARBA00004127"/>
    </source>
</evidence>
<dbReference type="EC" id="1.6.5.11" evidence="12"/>
<feature type="transmembrane region" description="Helical" evidence="9">
    <location>
        <begin position="341"/>
        <end position="359"/>
    </location>
</feature>
<feature type="transmembrane region" description="Helical" evidence="9">
    <location>
        <begin position="85"/>
        <end position="104"/>
    </location>
</feature>
<feature type="transmembrane region" description="Helical" evidence="9">
    <location>
        <begin position="310"/>
        <end position="329"/>
    </location>
</feature>
<evidence type="ECO:0000256" key="7">
    <source>
        <dbReference type="ARBA" id="ARBA00023136"/>
    </source>
</evidence>
<dbReference type="Pfam" id="PF00361">
    <property type="entry name" value="Proton_antipo_M"/>
    <property type="match status" value="1"/>
</dbReference>
<dbReference type="GO" id="GO:0048039">
    <property type="term" value="F:ubiquinone binding"/>
    <property type="evidence" value="ECO:0007669"/>
    <property type="project" value="TreeGrafter"/>
</dbReference>
<evidence type="ECO:0000256" key="9">
    <source>
        <dbReference type="SAM" id="Phobius"/>
    </source>
</evidence>
<dbReference type="NCBIfam" id="TIGR01972">
    <property type="entry name" value="NDH_I_M"/>
    <property type="match status" value="1"/>
</dbReference>
<evidence type="ECO:0000259" key="10">
    <source>
        <dbReference type="Pfam" id="PF00361"/>
    </source>
</evidence>
<dbReference type="GO" id="GO:0008137">
    <property type="term" value="F:NADH dehydrogenase (ubiquinone) activity"/>
    <property type="evidence" value="ECO:0007669"/>
    <property type="project" value="InterPro"/>
</dbReference>
<feature type="transmembrane region" description="Helical" evidence="9">
    <location>
        <begin position="282"/>
        <end position="303"/>
    </location>
</feature>
<dbReference type="NCBIfam" id="NF004499">
    <property type="entry name" value="PRK05846.1-3"/>
    <property type="match status" value="1"/>
</dbReference>
<feature type="transmembrane region" description="Helical" evidence="9">
    <location>
        <begin position="457"/>
        <end position="477"/>
    </location>
</feature>
<dbReference type="InterPro" id="IPR003918">
    <property type="entry name" value="NADH_UbQ_OxRdtase"/>
</dbReference>
<feature type="transmembrane region" description="Helical" evidence="9">
    <location>
        <begin position="170"/>
        <end position="191"/>
    </location>
</feature>
<evidence type="ECO:0000256" key="3">
    <source>
        <dbReference type="ARBA" id="ARBA00022692"/>
    </source>
</evidence>
<dbReference type="PANTHER" id="PTHR43507">
    <property type="entry name" value="NADH-UBIQUINONE OXIDOREDUCTASE CHAIN 4"/>
    <property type="match status" value="1"/>
</dbReference>
<feature type="transmembrane region" description="Helical" evidence="9">
    <location>
        <begin position="6"/>
        <end position="25"/>
    </location>
</feature>
<feature type="transmembrane region" description="Helical" evidence="9">
    <location>
        <begin position="250"/>
        <end position="270"/>
    </location>
</feature>
<keyword evidence="12" id="KW-0560">Oxidoreductase</keyword>
<evidence type="ECO:0000256" key="2">
    <source>
        <dbReference type="ARBA" id="ARBA00009025"/>
    </source>
</evidence>
<feature type="transmembrane region" description="Helical" evidence="9">
    <location>
        <begin position="380"/>
        <end position="398"/>
    </location>
</feature>
<evidence type="ECO:0000256" key="6">
    <source>
        <dbReference type="ARBA" id="ARBA00023027"/>
    </source>
</evidence>
<feature type="domain" description="NADH:quinone oxidoreductase/Mrp antiporter transmembrane" evidence="10">
    <location>
        <begin position="133"/>
        <end position="425"/>
    </location>
</feature>
<dbReference type="InterPro" id="IPR010227">
    <property type="entry name" value="NADH_Q_OxRdtase_chainM/4"/>
</dbReference>
<gene>
    <name evidence="12" type="ORF">ENV54_00340</name>
</gene>
<comment type="subcellular location">
    <subcellularLocation>
        <location evidence="1">Endomembrane system</location>
        <topology evidence="1">Multi-pass membrane protein</topology>
    </subcellularLocation>
    <subcellularLocation>
        <location evidence="8">Membrane</location>
        <topology evidence="8">Multi-pass membrane protein</topology>
    </subcellularLocation>
</comment>
<sequence>MENVGFPYLSFITFVPLAGVLLLLFMNRTSHELLRRVALVFMLIDFVGSLFVYFLFDSSSAVMQLVENHPWVPSWGISYKLGIDGISLFLVLLTTFLGPIVVLASWKDITTRVKEFLICLLFLQTGMVGVFVSLDLFLFYVFWEIMLIPMYLLIGVWGNPARRLYAAIKFVLYTIVGSLLMLVAILALYFVAGKATGAYTFDLLKLQEFPVPLNAQFWMFLAFFLAFAIKVPMFPFHTWLPDAHTEAPTVGSVVLAAVLLKMGTYGFIRFAIPLFPNAAFDATWWICLLSVIGIIYGAWVAMVQVDVKRLVAFSSVSHLGFVMLGMFAMTIQGLQGSLLQMINHGLSTGALFLIVGMIYERRHTRLIEEFGGISKVMPMFAVFFMIFTLSSIGLPGLNGFVGEFLVLLGTFKVEALRWYAIFAATGVIFAAVYMLWMFQRVMFGEVTNPKNLGLSDLGRREVVVLTPILIFVVWIGVYPNTFLKPMEPSLKNFVQLVEKKKATVLDKEKTAAQPARLDASVLASLPEKTSK</sequence>
<dbReference type="EMBL" id="DTGT01000012">
    <property type="protein sequence ID" value="HGH59723.1"/>
    <property type="molecule type" value="Genomic_DNA"/>
</dbReference>
<keyword evidence="7 9" id="KW-0472">Membrane</keyword>
<accession>A0A7C4AQ71</accession>
<evidence type="ECO:0000256" key="5">
    <source>
        <dbReference type="ARBA" id="ARBA00022989"/>
    </source>
</evidence>
<organism evidence="12">
    <name type="scientific">Desulfomonile tiedjei</name>
    <dbReference type="NCBI Taxonomy" id="2358"/>
    <lineage>
        <taxon>Bacteria</taxon>
        <taxon>Pseudomonadati</taxon>
        <taxon>Thermodesulfobacteriota</taxon>
        <taxon>Desulfomonilia</taxon>
        <taxon>Desulfomonilales</taxon>
        <taxon>Desulfomonilaceae</taxon>
        <taxon>Desulfomonile</taxon>
    </lineage>
</organism>
<dbReference type="Pfam" id="PF01059">
    <property type="entry name" value="Oxidored_q5_N"/>
    <property type="match status" value="1"/>
</dbReference>
<proteinExistence type="inferred from homology"/>
<comment type="caution">
    <text evidence="12">The sequence shown here is derived from an EMBL/GenBank/DDBJ whole genome shotgun (WGS) entry which is preliminary data.</text>
</comment>
<evidence type="ECO:0000256" key="8">
    <source>
        <dbReference type="RuleBase" id="RU000320"/>
    </source>
</evidence>
<feature type="transmembrane region" description="Helical" evidence="9">
    <location>
        <begin position="37"/>
        <end position="56"/>
    </location>
</feature>
<evidence type="ECO:0000256" key="4">
    <source>
        <dbReference type="ARBA" id="ARBA00022967"/>
    </source>
</evidence>
<feature type="transmembrane region" description="Helical" evidence="9">
    <location>
        <begin position="211"/>
        <end position="229"/>
    </location>
</feature>
<dbReference type="GO" id="GO:0012505">
    <property type="term" value="C:endomembrane system"/>
    <property type="evidence" value="ECO:0007669"/>
    <property type="project" value="UniProtKB-SubCell"/>
</dbReference>
<dbReference type="AlphaFoldDB" id="A0A7C4AQ71"/>
<dbReference type="GO" id="GO:0015990">
    <property type="term" value="P:electron transport coupled proton transport"/>
    <property type="evidence" value="ECO:0007669"/>
    <property type="project" value="TreeGrafter"/>
</dbReference>
<name>A0A7C4AQ71_9BACT</name>
<feature type="transmembrane region" description="Helical" evidence="9">
    <location>
        <begin position="140"/>
        <end position="158"/>
    </location>
</feature>
<dbReference type="GO" id="GO:0003954">
    <property type="term" value="F:NADH dehydrogenase activity"/>
    <property type="evidence" value="ECO:0007669"/>
    <property type="project" value="TreeGrafter"/>
</dbReference>
<dbReference type="PANTHER" id="PTHR43507:SF1">
    <property type="entry name" value="NADH-UBIQUINONE OXIDOREDUCTASE CHAIN 4"/>
    <property type="match status" value="1"/>
</dbReference>
<dbReference type="InterPro" id="IPR000260">
    <property type="entry name" value="NADH4_N"/>
</dbReference>
<feature type="transmembrane region" description="Helical" evidence="9">
    <location>
        <begin position="116"/>
        <end position="134"/>
    </location>
</feature>
<dbReference type="PRINTS" id="PR01437">
    <property type="entry name" value="NUOXDRDTASE4"/>
</dbReference>
<comment type="similarity">
    <text evidence="2">Belongs to the complex I subunit 4 family.</text>
</comment>
<feature type="transmembrane region" description="Helical" evidence="9">
    <location>
        <begin position="418"/>
        <end position="436"/>
    </location>
</feature>
<reference evidence="12" key="1">
    <citation type="journal article" date="2020" name="mSystems">
        <title>Genome- and Community-Level Interaction Insights into Carbon Utilization and Element Cycling Functions of Hydrothermarchaeota in Hydrothermal Sediment.</title>
        <authorList>
            <person name="Zhou Z."/>
            <person name="Liu Y."/>
            <person name="Xu W."/>
            <person name="Pan J."/>
            <person name="Luo Z.H."/>
            <person name="Li M."/>
        </authorList>
    </citation>
    <scope>NUCLEOTIDE SEQUENCE [LARGE SCALE GENOMIC DNA]</scope>
    <source>
        <strain evidence="12">SpSt-769</strain>
    </source>
</reference>
<keyword evidence="4" id="KW-1278">Translocase</keyword>
<keyword evidence="3 8" id="KW-0812">Transmembrane</keyword>
<keyword evidence="5 9" id="KW-1133">Transmembrane helix</keyword>
<protein>
    <submittedName>
        <fullName evidence="12">NADH-quinone oxidoreductase subunit M</fullName>
        <ecNumber evidence="12">1.6.5.11</ecNumber>
    </submittedName>
</protein>
<dbReference type="GO" id="GO:0042773">
    <property type="term" value="P:ATP synthesis coupled electron transport"/>
    <property type="evidence" value="ECO:0007669"/>
    <property type="project" value="InterPro"/>
</dbReference>